<evidence type="ECO:0000256" key="1">
    <source>
        <dbReference type="SAM" id="MobiDB-lite"/>
    </source>
</evidence>
<dbReference type="OrthoDB" id="9801455at2"/>
<reference evidence="2 3" key="1">
    <citation type="submission" date="2018-06" db="EMBL/GenBank/DDBJ databases">
        <title>Sphaerisporangium craniellae sp. nov., isolated from a marine sponge in the South China Sea.</title>
        <authorList>
            <person name="Li L."/>
        </authorList>
    </citation>
    <scope>NUCLEOTIDE SEQUENCE [LARGE SCALE GENOMIC DNA]</scope>
    <source>
        <strain evidence="2 3">LHW63015</strain>
    </source>
</reference>
<dbReference type="AlphaFoldDB" id="A0A366LWF4"/>
<dbReference type="RefSeq" id="WP_113982750.1">
    <property type="nucleotide sequence ID" value="NZ_QMEY01000010.1"/>
</dbReference>
<name>A0A366LWF4_9ACTN</name>
<gene>
    <name evidence="2" type="ORF">DP939_22530</name>
</gene>
<comment type="caution">
    <text evidence="2">The sequence shown here is derived from an EMBL/GenBank/DDBJ whole genome shotgun (WGS) entry which is preliminary data.</text>
</comment>
<sequence>MGTPGSASGLGKRTGGNAGTAPQADSTSPWERLRLSAIEATYPGWRILVRDGLWWATKYTPPTEEQKACGMLHQFARPGPDELVAALNVQLGILARMGAA</sequence>
<organism evidence="2 3">
    <name type="scientific">Spongiactinospora rosea</name>
    <dbReference type="NCBI Taxonomy" id="2248750"/>
    <lineage>
        <taxon>Bacteria</taxon>
        <taxon>Bacillati</taxon>
        <taxon>Actinomycetota</taxon>
        <taxon>Actinomycetes</taxon>
        <taxon>Streptosporangiales</taxon>
        <taxon>Streptosporangiaceae</taxon>
        <taxon>Spongiactinospora</taxon>
    </lineage>
</organism>
<dbReference type="Proteomes" id="UP000253303">
    <property type="component" value="Unassembled WGS sequence"/>
</dbReference>
<evidence type="ECO:0000313" key="2">
    <source>
        <dbReference type="EMBL" id="RBQ17654.1"/>
    </source>
</evidence>
<protein>
    <submittedName>
        <fullName evidence="2">Uncharacterized protein</fullName>
    </submittedName>
</protein>
<keyword evidence="3" id="KW-1185">Reference proteome</keyword>
<proteinExistence type="predicted"/>
<feature type="region of interest" description="Disordered" evidence="1">
    <location>
        <begin position="1"/>
        <end position="30"/>
    </location>
</feature>
<dbReference type="EMBL" id="QMEY01000010">
    <property type="protein sequence ID" value="RBQ17654.1"/>
    <property type="molecule type" value="Genomic_DNA"/>
</dbReference>
<evidence type="ECO:0000313" key="3">
    <source>
        <dbReference type="Proteomes" id="UP000253303"/>
    </source>
</evidence>
<accession>A0A366LWF4</accession>